<sequence length="274" mass="30953">MGKGLKNTPHLSDLANVPRAVGAFHVYGHDAPCQVAFNPKVVKGIGLVDGEDYSNDKLRRTNVEELARHWEEFKYGTIEDNKRAMEMQVQLSKAMKKVDSIVQEYNDNNPTSPLITKDILKKESVFRRECNILGSEGRPYLAMHLRGRATEELAMLKKDAINVTRFFSEQITALRFAMSNIHGYNNEFEKQGVVSDRETDDVAVDVKVFEKYHTDANSVDKEQQLPVAVDHVNIDTETSEVDLNTTTDDDDDDIASIISLLAHPEQLTENEDIE</sequence>
<evidence type="ECO:0000313" key="2">
    <source>
        <dbReference type="Proteomes" id="UP000646827"/>
    </source>
</evidence>
<accession>A0A8H7RAZ5</accession>
<reference evidence="1 2" key="1">
    <citation type="submission" date="2020-12" db="EMBL/GenBank/DDBJ databases">
        <title>Metabolic potential, ecology and presence of endohyphal bacteria is reflected in genomic diversity of Mucoromycotina.</title>
        <authorList>
            <person name="Muszewska A."/>
            <person name="Okrasinska A."/>
            <person name="Steczkiewicz K."/>
            <person name="Drgas O."/>
            <person name="Orlowska M."/>
            <person name="Perlinska-Lenart U."/>
            <person name="Aleksandrzak-Piekarczyk T."/>
            <person name="Szatraj K."/>
            <person name="Zielenkiewicz U."/>
            <person name="Pilsyk S."/>
            <person name="Malc E."/>
            <person name="Mieczkowski P."/>
            <person name="Kruszewska J.S."/>
            <person name="Biernat P."/>
            <person name="Pawlowska J."/>
        </authorList>
    </citation>
    <scope>NUCLEOTIDE SEQUENCE [LARGE SCALE GENOMIC DNA]</scope>
    <source>
        <strain evidence="1 2">CBS 142.35</strain>
    </source>
</reference>
<gene>
    <name evidence="1" type="ORF">INT45_006059</name>
</gene>
<dbReference type="OrthoDB" id="3364670at2759"/>
<keyword evidence="2" id="KW-1185">Reference proteome</keyword>
<evidence type="ECO:0000313" key="1">
    <source>
        <dbReference type="EMBL" id="KAG2207821.1"/>
    </source>
</evidence>
<protein>
    <submittedName>
        <fullName evidence="1">Uncharacterized protein</fullName>
    </submittedName>
</protein>
<comment type="caution">
    <text evidence="1">The sequence shown here is derived from an EMBL/GenBank/DDBJ whole genome shotgun (WGS) entry which is preliminary data.</text>
</comment>
<dbReference type="EMBL" id="JAEPRB010001102">
    <property type="protein sequence ID" value="KAG2207821.1"/>
    <property type="molecule type" value="Genomic_DNA"/>
</dbReference>
<proteinExistence type="predicted"/>
<dbReference type="AlphaFoldDB" id="A0A8H7RAZ5"/>
<name>A0A8H7RAZ5_9FUNG</name>
<organism evidence="1 2">
    <name type="scientific">Circinella minor</name>
    <dbReference type="NCBI Taxonomy" id="1195481"/>
    <lineage>
        <taxon>Eukaryota</taxon>
        <taxon>Fungi</taxon>
        <taxon>Fungi incertae sedis</taxon>
        <taxon>Mucoromycota</taxon>
        <taxon>Mucoromycotina</taxon>
        <taxon>Mucoromycetes</taxon>
        <taxon>Mucorales</taxon>
        <taxon>Lichtheimiaceae</taxon>
        <taxon>Circinella</taxon>
    </lineage>
</organism>
<dbReference type="Pfam" id="PF18758">
    <property type="entry name" value="KDZ"/>
    <property type="match status" value="1"/>
</dbReference>
<dbReference type="InterPro" id="IPR040521">
    <property type="entry name" value="KDZ"/>
</dbReference>
<dbReference type="Proteomes" id="UP000646827">
    <property type="component" value="Unassembled WGS sequence"/>
</dbReference>